<gene>
    <name evidence="2" type="ordered locus">SpiGrapes_1366</name>
</gene>
<organism evidence="2 3">
    <name type="scientific">Sphaerochaeta pleomorpha (strain ATCC BAA-1885 / DSM 22778 / Grapes)</name>
    <dbReference type="NCBI Taxonomy" id="158190"/>
    <lineage>
        <taxon>Bacteria</taxon>
        <taxon>Pseudomonadati</taxon>
        <taxon>Spirochaetota</taxon>
        <taxon>Spirochaetia</taxon>
        <taxon>Spirochaetales</taxon>
        <taxon>Sphaerochaetaceae</taxon>
        <taxon>Sphaerochaeta</taxon>
    </lineage>
</organism>
<dbReference type="RefSeq" id="WP_014270028.1">
    <property type="nucleotide sequence ID" value="NC_016633.1"/>
</dbReference>
<evidence type="ECO:0000256" key="1">
    <source>
        <dbReference type="SAM" id="Phobius"/>
    </source>
</evidence>
<accession>G8QUE6</accession>
<feature type="transmembrane region" description="Helical" evidence="1">
    <location>
        <begin position="147"/>
        <end position="166"/>
    </location>
</feature>
<evidence type="ECO:0000313" key="3">
    <source>
        <dbReference type="Proteomes" id="UP000005632"/>
    </source>
</evidence>
<keyword evidence="3" id="KW-1185">Reference proteome</keyword>
<protein>
    <recommendedName>
        <fullName evidence="4">Outer membrane protein beta-barrel domain-containing protein</fullName>
    </recommendedName>
</protein>
<dbReference type="HOGENOM" id="CLU_1414365_0_0_12"/>
<dbReference type="Proteomes" id="UP000005632">
    <property type="component" value="Chromosome"/>
</dbReference>
<evidence type="ECO:0000313" key="2">
    <source>
        <dbReference type="EMBL" id="AEV29179.1"/>
    </source>
</evidence>
<dbReference type="EMBL" id="CP003155">
    <property type="protein sequence ID" value="AEV29179.1"/>
    <property type="molecule type" value="Genomic_DNA"/>
</dbReference>
<dbReference type="AlphaFoldDB" id="G8QUE6"/>
<feature type="transmembrane region" description="Helical" evidence="1">
    <location>
        <begin position="84"/>
        <end position="108"/>
    </location>
</feature>
<dbReference type="KEGG" id="sgp:SpiGrapes_1366"/>
<dbReference type="STRING" id="158190.SpiGrapes_1366"/>
<evidence type="ECO:0008006" key="4">
    <source>
        <dbReference type="Google" id="ProtNLM"/>
    </source>
</evidence>
<keyword evidence="1" id="KW-1133">Transmembrane helix</keyword>
<keyword evidence="1" id="KW-0472">Membrane</keyword>
<sequence>MSRKTVTVTLLLVFISIGLFATTPESWVNSSFVYDIPYKSGLTLSSGQEDAIGYDFSWFAFPRNSDIGLETKFAMSFSLDANPAFLRLFLFTGPTFTSVLAGGVTGFLSVGPFYALTGTDTATSILEQQLGAAVDLGARFRFAGNEIWDFALILGTFADLAFLHIVDETRVSGLSGSILPYIGFSFGSAFNWRYTRYYPRYSVYSPVLYF</sequence>
<proteinExistence type="predicted"/>
<name>G8QUE6_SPHPG</name>
<feature type="transmembrane region" description="Helical" evidence="1">
    <location>
        <begin position="178"/>
        <end position="194"/>
    </location>
</feature>
<reference evidence="2 3" key="1">
    <citation type="submission" date="2011-11" db="EMBL/GenBank/DDBJ databases">
        <title>Complete sequence of Spirochaeta sp. grapes.</title>
        <authorList>
            <consortium name="US DOE Joint Genome Institute"/>
            <person name="Lucas S."/>
            <person name="Han J."/>
            <person name="Lapidus A."/>
            <person name="Cheng J.-F."/>
            <person name="Goodwin L."/>
            <person name="Pitluck S."/>
            <person name="Peters L."/>
            <person name="Ovchinnikova G."/>
            <person name="Munk A.C."/>
            <person name="Detter J.C."/>
            <person name="Han C."/>
            <person name="Tapia R."/>
            <person name="Land M."/>
            <person name="Hauser L."/>
            <person name="Kyrpides N."/>
            <person name="Ivanova N."/>
            <person name="Pagani I."/>
            <person name="Ritalahtilisa K."/>
            <person name="Loeffler F."/>
            <person name="Woyke T."/>
        </authorList>
    </citation>
    <scope>NUCLEOTIDE SEQUENCE [LARGE SCALE GENOMIC DNA]</scope>
    <source>
        <strain evidence="3">ATCC BAA-1885 / DSM 22778 / Grapes</strain>
    </source>
</reference>
<dbReference type="OrthoDB" id="9853918at2"/>
<keyword evidence="1" id="KW-0812">Transmembrane</keyword>